<dbReference type="Proteomes" id="UP000647172">
    <property type="component" value="Unassembled WGS sequence"/>
</dbReference>
<keyword evidence="2 4" id="KW-0238">DNA-binding</keyword>
<dbReference type="SUPFAM" id="SSF48498">
    <property type="entry name" value="Tetracyclin repressor-like, C-terminal domain"/>
    <property type="match status" value="1"/>
</dbReference>
<keyword evidence="8" id="KW-1185">Reference proteome</keyword>
<dbReference type="InterPro" id="IPR050109">
    <property type="entry name" value="HTH-type_TetR-like_transc_reg"/>
</dbReference>
<dbReference type="Gene3D" id="1.10.357.10">
    <property type="entry name" value="Tetracycline Repressor, domain 2"/>
    <property type="match status" value="1"/>
</dbReference>
<dbReference type="RefSeq" id="WP_203768130.1">
    <property type="nucleotide sequence ID" value="NZ_BAAAYJ010000044.1"/>
</dbReference>
<keyword evidence="1" id="KW-0805">Transcription regulation</keyword>
<dbReference type="InterPro" id="IPR049445">
    <property type="entry name" value="TetR_SbtR-like_C"/>
</dbReference>
<dbReference type="PRINTS" id="PR00455">
    <property type="entry name" value="HTHTETR"/>
</dbReference>
<dbReference type="AlphaFoldDB" id="A0A919MLN8"/>
<evidence type="ECO:0000259" key="6">
    <source>
        <dbReference type="PROSITE" id="PS50977"/>
    </source>
</evidence>
<evidence type="ECO:0000256" key="4">
    <source>
        <dbReference type="PROSITE-ProRule" id="PRU00335"/>
    </source>
</evidence>
<dbReference type="PROSITE" id="PS50977">
    <property type="entry name" value="HTH_TETR_2"/>
    <property type="match status" value="1"/>
</dbReference>
<dbReference type="PANTHER" id="PTHR30055:SF234">
    <property type="entry name" value="HTH-TYPE TRANSCRIPTIONAL REGULATOR BETI"/>
    <property type="match status" value="1"/>
</dbReference>
<evidence type="ECO:0000256" key="1">
    <source>
        <dbReference type="ARBA" id="ARBA00023015"/>
    </source>
</evidence>
<comment type="caution">
    <text evidence="7">The sequence shown here is derived from an EMBL/GenBank/DDBJ whole genome shotgun (WGS) entry which is preliminary data.</text>
</comment>
<feature type="compositionally biased region" description="Basic and acidic residues" evidence="5">
    <location>
        <begin position="205"/>
        <end position="214"/>
    </location>
</feature>
<dbReference type="EMBL" id="BOMQ01000028">
    <property type="protein sequence ID" value="GIE49012.1"/>
    <property type="molecule type" value="Genomic_DNA"/>
</dbReference>
<dbReference type="Pfam" id="PF21597">
    <property type="entry name" value="TetR_C_43"/>
    <property type="match status" value="1"/>
</dbReference>
<name>A0A919MLN8_9ACTN</name>
<keyword evidence="3" id="KW-0804">Transcription</keyword>
<evidence type="ECO:0000313" key="8">
    <source>
        <dbReference type="Proteomes" id="UP000647172"/>
    </source>
</evidence>
<dbReference type="InterPro" id="IPR036271">
    <property type="entry name" value="Tet_transcr_reg_TetR-rel_C_sf"/>
</dbReference>
<proteinExistence type="predicted"/>
<sequence>MTPTAARPLRRDAERNRQRVLAAARELFAERGLEVTLDDVARRAGLGVGTVYRRFPSREALIEALFSEQLDALVTLAGECLREQNSWDGLVRFLEDFACRHGGDRAMRELLFTGAAQRPDFARIHAELVPAADELVARAQRDGHLRPDLRGTDLPQIELMISSVAECTRGVDPEVWRRYLTLLLDGLRATPRGPSPLPAPALSHEQTEQALHRR</sequence>
<organism evidence="7 8">
    <name type="scientific">Actinoplanes nipponensis</name>
    <dbReference type="NCBI Taxonomy" id="135950"/>
    <lineage>
        <taxon>Bacteria</taxon>
        <taxon>Bacillati</taxon>
        <taxon>Actinomycetota</taxon>
        <taxon>Actinomycetes</taxon>
        <taxon>Micromonosporales</taxon>
        <taxon>Micromonosporaceae</taxon>
        <taxon>Actinoplanes</taxon>
    </lineage>
</organism>
<feature type="DNA-binding region" description="H-T-H motif" evidence="4">
    <location>
        <begin position="36"/>
        <end position="55"/>
    </location>
</feature>
<feature type="region of interest" description="Disordered" evidence="5">
    <location>
        <begin position="191"/>
        <end position="214"/>
    </location>
</feature>
<accession>A0A919MLN8</accession>
<dbReference type="Pfam" id="PF00440">
    <property type="entry name" value="TetR_N"/>
    <property type="match status" value="1"/>
</dbReference>
<evidence type="ECO:0000256" key="2">
    <source>
        <dbReference type="ARBA" id="ARBA00023125"/>
    </source>
</evidence>
<evidence type="ECO:0000256" key="5">
    <source>
        <dbReference type="SAM" id="MobiDB-lite"/>
    </source>
</evidence>
<dbReference type="InterPro" id="IPR009057">
    <property type="entry name" value="Homeodomain-like_sf"/>
</dbReference>
<dbReference type="SUPFAM" id="SSF46689">
    <property type="entry name" value="Homeodomain-like"/>
    <property type="match status" value="1"/>
</dbReference>
<reference evidence="7" key="1">
    <citation type="submission" date="2021-01" db="EMBL/GenBank/DDBJ databases">
        <title>Whole genome shotgun sequence of Actinoplanes nipponensis NBRC 14063.</title>
        <authorList>
            <person name="Komaki H."/>
            <person name="Tamura T."/>
        </authorList>
    </citation>
    <scope>NUCLEOTIDE SEQUENCE</scope>
    <source>
        <strain evidence="7">NBRC 14063</strain>
    </source>
</reference>
<protein>
    <submittedName>
        <fullName evidence="7">TetR family transcriptional regulator</fullName>
    </submittedName>
</protein>
<evidence type="ECO:0000256" key="3">
    <source>
        <dbReference type="ARBA" id="ARBA00023163"/>
    </source>
</evidence>
<dbReference type="PANTHER" id="PTHR30055">
    <property type="entry name" value="HTH-TYPE TRANSCRIPTIONAL REGULATOR RUTR"/>
    <property type="match status" value="1"/>
</dbReference>
<gene>
    <name evidence="7" type="ORF">Ani05nite_25460</name>
</gene>
<dbReference type="GO" id="GO:0003700">
    <property type="term" value="F:DNA-binding transcription factor activity"/>
    <property type="evidence" value="ECO:0007669"/>
    <property type="project" value="TreeGrafter"/>
</dbReference>
<feature type="domain" description="HTH tetR-type" evidence="6">
    <location>
        <begin position="14"/>
        <end position="73"/>
    </location>
</feature>
<dbReference type="InterPro" id="IPR001647">
    <property type="entry name" value="HTH_TetR"/>
</dbReference>
<evidence type="ECO:0000313" key="7">
    <source>
        <dbReference type="EMBL" id="GIE49012.1"/>
    </source>
</evidence>
<dbReference type="GO" id="GO:0000976">
    <property type="term" value="F:transcription cis-regulatory region binding"/>
    <property type="evidence" value="ECO:0007669"/>
    <property type="project" value="TreeGrafter"/>
</dbReference>